<feature type="transmembrane region" description="Helical" evidence="1">
    <location>
        <begin position="12"/>
        <end position="33"/>
    </location>
</feature>
<dbReference type="RefSeq" id="WP_348263884.1">
    <property type="nucleotide sequence ID" value="NZ_CP121196.1"/>
</dbReference>
<dbReference type="InterPro" id="IPR028087">
    <property type="entry name" value="Tad_N"/>
</dbReference>
<gene>
    <name evidence="4" type="ORF">P8935_04820</name>
</gene>
<dbReference type="AlphaFoldDB" id="A0AAU7DNN7"/>
<protein>
    <submittedName>
        <fullName evidence="4">Pilus assembly protein TadG-related protein</fullName>
    </submittedName>
</protein>
<evidence type="ECO:0000313" key="4">
    <source>
        <dbReference type="EMBL" id="XBH18658.1"/>
    </source>
</evidence>
<sequence>MKTYLTTTDESGSILVISALCLLMFLTILGFAVDFGHFLLIKRNMQNAADAAALAAALEARTCNGTNVCAAMQSAAQNAVSENGLTASTTLTNCSGTVGSGMTLTLNNPPCAVGTDPNLNKTNYAEVILSQQVPTYFAGLMGLKSVLVKTRAEAGRGLGSGPCIYALNPTGPAITIIAGVIVRSRCAVVDESTSSDALTCVIGAFMYAPRISVSGGSSGLLCLASSTPQTYVPAPNPADPLAYLPAPSNAGAACGTSTSSPYSGSSSAVNVLLGGNVTFNPGVYCGGISITAALASNIKFNPGTYILKDGPGLLGITSGGLNITLNELSSITGNGVTFYNEGTQGSINVIEPVSGGSLLSLSNVSLSAPTSGTYAGILFFQAHGSTSTGVFIANLINNSKLEGAIYLPDADVSYGVSALSSSYNILVAKDIHLNVAIASAFGNDYSSLAGGSPLNGNNVFLVQ</sequence>
<keyword evidence="1" id="KW-1133">Transmembrane helix</keyword>
<organism evidence="4">
    <name type="scientific">Telmatobacter sp. DSM 110680</name>
    <dbReference type="NCBI Taxonomy" id="3036704"/>
    <lineage>
        <taxon>Bacteria</taxon>
        <taxon>Pseudomonadati</taxon>
        <taxon>Acidobacteriota</taxon>
        <taxon>Terriglobia</taxon>
        <taxon>Terriglobales</taxon>
        <taxon>Acidobacteriaceae</taxon>
        <taxon>Telmatobacter</taxon>
    </lineage>
</organism>
<evidence type="ECO:0000259" key="2">
    <source>
        <dbReference type="Pfam" id="PF09977"/>
    </source>
</evidence>
<accession>A0AAU7DNN7</accession>
<keyword evidence="1" id="KW-0472">Membrane</keyword>
<proteinExistence type="predicted"/>
<keyword evidence="1" id="KW-0812">Transmembrane</keyword>
<feature type="domain" description="DUF2134" evidence="2">
    <location>
        <begin position="63"/>
        <end position="154"/>
    </location>
</feature>
<evidence type="ECO:0000259" key="3">
    <source>
        <dbReference type="Pfam" id="PF13400"/>
    </source>
</evidence>
<evidence type="ECO:0000256" key="1">
    <source>
        <dbReference type="SAM" id="Phobius"/>
    </source>
</evidence>
<dbReference type="EMBL" id="CP121196">
    <property type="protein sequence ID" value="XBH18658.1"/>
    <property type="molecule type" value="Genomic_DNA"/>
</dbReference>
<feature type="domain" description="Putative Flp pilus-assembly TadG-like N-terminal" evidence="3">
    <location>
        <begin position="12"/>
        <end position="57"/>
    </location>
</feature>
<reference evidence="4" key="1">
    <citation type="submission" date="2023-03" db="EMBL/GenBank/DDBJ databases">
        <title>Edaphobacter sp.</title>
        <authorList>
            <person name="Huber K.J."/>
            <person name="Papendorf J."/>
            <person name="Pilke C."/>
            <person name="Bunk B."/>
            <person name="Sproeer C."/>
            <person name="Pester M."/>
        </authorList>
    </citation>
    <scope>NUCLEOTIDE SEQUENCE</scope>
    <source>
        <strain evidence="4">DSM 110680</strain>
    </source>
</reference>
<dbReference type="Pfam" id="PF09977">
    <property type="entry name" value="Tad_C"/>
    <property type="match status" value="1"/>
</dbReference>
<dbReference type="InterPro" id="IPR018705">
    <property type="entry name" value="DUF2134_membrane"/>
</dbReference>
<name>A0AAU7DNN7_9BACT</name>
<dbReference type="Pfam" id="PF13400">
    <property type="entry name" value="Tad"/>
    <property type="match status" value="1"/>
</dbReference>